<sequence length="447" mass="50516">MKIRIILSLLLVITIACSKDSTEPETLSPESTISMALDYQSREYELGEVIEATLTITEKNPAADYFLLNTSCNGGKAVATVDGHELQWQAEQQIPYEIVNEEFSSKVLHLKITPQAGATAKQPFNFGIYAISADGTKVEKRIYAVSVNTAEIITNVECITPTINLEQQCKFILTATKENYAGDFFVQLSTEGNGFFILEDGSAGNRFYCPADSHNMLSYQPHETGLHKIHCIVKDDISVSEVDIEVEVKGINGSLTNPEPGVYIYCNSLYYPSSAWHQEWKEQAEGVAIITEECRFLMAPDPVIGDWGGDKFTNVPDLMVIQDWREAKFDYNGRKNTEALLNAKDVMRKIEFTEKCYNYDKDNPGKWYQPAAGQMYLIRQNLDEVQRCLSLIGGRKLKANEHYISSTAADGSHLWAISLTQFERIYFFLYEPDNRTYPVRDLQTEEL</sequence>
<organism evidence="2 3">
    <name type="scientific">Alistipes finegoldii (strain DSM 17242 / JCM 16770 / CCUG 46020 / CIP 107999 / KCTC 15236 / AHN 2437)</name>
    <dbReference type="NCBI Taxonomy" id="679935"/>
    <lineage>
        <taxon>Bacteria</taxon>
        <taxon>Pseudomonadati</taxon>
        <taxon>Bacteroidota</taxon>
        <taxon>Bacteroidia</taxon>
        <taxon>Bacteroidales</taxon>
        <taxon>Rikenellaceae</taxon>
        <taxon>Alistipes</taxon>
    </lineage>
</organism>
<feature type="signal peptide" evidence="1">
    <location>
        <begin position="1"/>
        <end position="18"/>
    </location>
</feature>
<reference evidence="3" key="1">
    <citation type="journal article" date="2013" name="Stand. Genomic Sci.">
        <title>Complete genome sequence of the bile-resistant pigment-producing anaerobe Alistipes finegoldii type strain (AHN2437(T)).</title>
        <authorList>
            <person name="Mavromatis K."/>
            <person name="Stackebrandt E."/>
            <person name="Munk C."/>
            <person name="Lapidus A."/>
            <person name="Nolan M."/>
            <person name="Lucas S."/>
            <person name="Hammon N."/>
            <person name="Deshpande S."/>
            <person name="Cheng J.F."/>
            <person name="Tapia R."/>
            <person name="Goodwin L.A."/>
            <person name="Pitluck S."/>
            <person name="Liolios K."/>
            <person name="Pagani I."/>
            <person name="Ivanova N."/>
            <person name="Mikhailova N."/>
            <person name="Huntemann M."/>
            <person name="Pati A."/>
            <person name="Chen A."/>
            <person name="Palaniappan K."/>
            <person name="Land M."/>
            <person name="Hauser L."/>
            <person name="Rohde M."/>
            <person name="Gronow S."/>
            <person name="Goker M."/>
            <person name="Detter J.C."/>
            <person name="Bristow J."/>
            <person name="Eisen J.A."/>
            <person name="Markowitz V."/>
            <person name="Hugenholtz P."/>
            <person name="Kyrpides N.C."/>
            <person name="Klenk H.P."/>
            <person name="Woyke T."/>
        </authorList>
    </citation>
    <scope>NUCLEOTIDE SEQUENCE</scope>
    <source>
        <strain evidence="3">DSM 17242 / JCM 16770 / AHN 2437 / CCUG 46020 / CIP 107999</strain>
    </source>
</reference>
<dbReference type="KEGG" id="afd:Alfi_0223"/>
<proteinExistence type="predicted"/>
<dbReference type="Proteomes" id="UP000006052">
    <property type="component" value="Chromosome"/>
</dbReference>
<dbReference type="STRING" id="679935.Alfi_0223"/>
<dbReference type="RefSeq" id="WP_014774437.1">
    <property type="nucleotide sequence ID" value="NC_018011.1"/>
</dbReference>
<name>I3YI14_ALIFI</name>
<evidence type="ECO:0000313" key="3">
    <source>
        <dbReference type="Proteomes" id="UP000006052"/>
    </source>
</evidence>
<dbReference type="PROSITE" id="PS51257">
    <property type="entry name" value="PROKAR_LIPOPROTEIN"/>
    <property type="match status" value="1"/>
</dbReference>
<gene>
    <name evidence="2" type="ordered locus">Alfi_0223</name>
</gene>
<dbReference type="AlphaFoldDB" id="I3YI14"/>
<evidence type="ECO:0000313" key="2">
    <source>
        <dbReference type="EMBL" id="AFL76632.1"/>
    </source>
</evidence>
<keyword evidence="1" id="KW-0732">Signal</keyword>
<protein>
    <submittedName>
        <fullName evidence="2">Uncharacterized protein</fullName>
    </submittedName>
</protein>
<feature type="chain" id="PRO_5003683554" evidence="1">
    <location>
        <begin position="19"/>
        <end position="447"/>
    </location>
</feature>
<dbReference type="HOGENOM" id="CLU_619167_0_0_10"/>
<evidence type="ECO:0000256" key="1">
    <source>
        <dbReference type="SAM" id="SignalP"/>
    </source>
</evidence>
<dbReference type="EMBL" id="CP003274">
    <property type="protein sequence ID" value="AFL76632.1"/>
    <property type="molecule type" value="Genomic_DNA"/>
</dbReference>
<accession>I3YI14</accession>
<dbReference type="PATRIC" id="fig|679935.3.peg.215"/>